<dbReference type="SUPFAM" id="SSF55681">
    <property type="entry name" value="Class II aaRS and biotin synthetases"/>
    <property type="match status" value="1"/>
</dbReference>
<feature type="domain" description="BPL/LPL catalytic" evidence="8">
    <location>
        <begin position="27"/>
        <end position="214"/>
    </location>
</feature>
<comment type="pathway">
    <text evidence="1">Protein modification; protein lipoylation via exogenous pathway; protein N(6)-(lipoyl)lysine from lipoate: step 2/2.</text>
</comment>
<dbReference type="AlphaFoldDB" id="A0A7X0ZYW4"/>
<evidence type="ECO:0000256" key="3">
    <source>
        <dbReference type="ARBA" id="ARBA00012367"/>
    </source>
</evidence>
<evidence type="ECO:0000256" key="2">
    <source>
        <dbReference type="ARBA" id="ARBA00005124"/>
    </source>
</evidence>
<accession>A0A7X0ZYW4</accession>
<evidence type="ECO:0000313" key="10">
    <source>
        <dbReference type="Proteomes" id="UP000572016"/>
    </source>
</evidence>
<organism evidence="9 10">
    <name type="scientific">Listeria swaminathanii</name>
    <dbReference type="NCBI Taxonomy" id="2713501"/>
    <lineage>
        <taxon>Bacteria</taxon>
        <taxon>Bacillati</taxon>
        <taxon>Bacillota</taxon>
        <taxon>Bacilli</taxon>
        <taxon>Bacillales</taxon>
        <taxon>Listeriaceae</taxon>
        <taxon>Listeria</taxon>
    </lineage>
</organism>
<reference evidence="9 10" key="1">
    <citation type="submission" date="2020-03" db="EMBL/GenBank/DDBJ databases">
        <title>Soil Listeria distribution.</title>
        <authorList>
            <person name="Liao J."/>
            <person name="Wiedmann M."/>
        </authorList>
    </citation>
    <scope>NUCLEOTIDE SEQUENCE [LARGE SCALE GENOMIC DNA]</scope>
    <source>
        <strain evidence="9 10">FSL L7-0020</strain>
    </source>
</reference>
<dbReference type="Gene3D" id="3.30.390.50">
    <property type="entry name" value="CO dehydrogenase flavoprotein, C-terminal domain"/>
    <property type="match status" value="1"/>
</dbReference>
<dbReference type="GO" id="GO:0009249">
    <property type="term" value="P:protein lipoylation"/>
    <property type="evidence" value="ECO:0007669"/>
    <property type="project" value="InterPro"/>
</dbReference>
<evidence type="ECO:0000313" key="9">
    <source>
        <dbReference type="EMBL" id="MBC2328922.1"/>
    </source>
</evidence>
<evidence type="ECO:0000256" key="1">
    <source>
        <dbReference type="ARBA" id="ARBA00005085"/>
    </source>
</evidence>
<dbReference type="PROSITE" id="PS51733">
    <property type="entry name" value="BPL_LPL_CATALYTIC"/>
    <property type="match status" value="1"/>
</dbReference>
<dbReference type="EC" id="6.3.1.20" evidence="3"/>
<gene>
    <name evidence="9" type="ORF">HCX62_02540</name>
</gene>
<dbReference type="GO" id="GO:0017118">
    <property type="term" value="F:lipoyltransferase activity"/>
    <property type="evidence" value="ECO:0007669"/>
    <property type="project" value="TreeGrafter"/>
</dbReference>
<evidence type="ECO:0000256" key="7">
    <source>
        <dbReference type="ARBA" id="ARBA00048037"/>
    </source>
</evidence>
<keyword evidence="6" id="KW-0067">ATP-binding</keyword>
<evidence type="ECO:0000259" key="8">
    <source>
        <dbReference type="PROSITE" id="PS51733"/>
    </source>
</evidence>
<comment type="catalytic activity">
    <reaction evidence="7">
        <text>L-lysyl-[lipoyl-carrier protein] + (R)-lipoate + ATP = N(6)-[(R)-lipoyl]-L-lysyl-[lipoyl-carrier protein] + AMP + diphosphate + H(+)</text>
        <dbReference type="Rhea" id="RHEA:49288"/>
        <dbReference type="Rhea" id="RHEA-COMP:10500"/>
        <dbReference type="Rhea" id="RHEA-COMP:10502"/>
        <dbReference type="ChEBI" id="CHEBI:15378"/>
        <dbReference type="ChEBI" id="CHEBI:29969"/>
        <dbReference type="ChEBI" id="CHEBI:30616"/>
        <dbReference type="ChEBI" id="CHEBI:33019"/>
        <dbReference type="ChEBI" id="CHEBI:83088"/>
        <dbReference type="ChEBI" id="CHEBI:83099"/>
        <dbReference type="ChEBI" id="CHEBI:456215"/>
        <dbReference type="EC" id="6.3.1.20"/>
    </reaction>
</comment>
<dbReference type="Proteomes" id="UP000572016">
    <property type="component" value="Unassembled WGS sequence"/>
</dbReference>
<dbReference type="PANTHER" id="PTHR12561">
    <property type="entry name" value="LIPOATE-PROTEIN LIGASE"/>
    <property type="match status" value="1"/>
</dbReference>
<dbReference type="UniPathway" id="UPA00537">
    <property type="reaction ID" value="UER00594"/>
</dbReference>
<dbReference type="RefSeq" id="WP_185636902.1">
    <property type="nucleotide sequence ID" value="NZ_JAATOD010000001.1"/>
</dbReference>
<dbReference type="InterPro" id="IPR045864">
    <property type="entry name" value="aa-tRNA-synth_II/BPL/LPL"/>
</dbReference>
<dbReference type="InterPro" id="IPR004143">
    <property type="entry name" value="BPL_LPL_catalytic"/>
</dbReference>
<comment type="caution">
    <text evidence="9">The sequence shown here is derived from an EMBL/GenBank/DDBJ whole genome shotgun (WGS) entry which is preliminary data.</text>
</comment>
<dbReference type="GO" id="GO:0016979">
    <property type="term" value="F:lipoate-protein ligase activity"/>
    <property type="evidence" value="ECO:0007669"/>
    <property type="project" value="UniProtKB-EC"/>
</dbReference>
<comment type="pathway">
    <text evidence="2">Protein modification; protein lipoylation via exogenous pathway; protein N(6)-(lipoyl)lysine from lipoate: step 1/2.</text>
</comment>
<keyword evidence="4 9" id="KW-0436">Ligase</keyword>
<dbReference type="GO" id="GO:0005737">
    <property type="term" value="C:cytoplasm"/>
    <property type="evidence" value="ECO:0007669"/>
    <property type="project" value="TreeGrafter"/>
</dbReference>
<evidence type="ECO:0000256" key="6">
    <source>
        <dbReference type="ARBA" id="ARBA00022840"/>
    </source>
</evidence>
<dbReference type="Pfam" id="PF10437">
    <property type="entry name" value="Lip_prot_lig_C"/>
    <property type="match status" value="1"/>
</dbReference>
<dbReference type="NCBIfam" id="TIGR00545">
    <property type="entry name" value="lipoyltrans"/>
    <property type="match status" value="1"/>
</dbReference>
<evidence type="ECO:0000256" key="4">
    <source>
        <dbReference type="ARBA" id="ARBA00022598"/>
    </source>
</evidence>
<keyword evidence="5" id="KW-0547">Nucleotide-binding</keyword>
<dbReference type="Gene3D" id="3.30.930.10">
    <property type="entry name" value="Bira Bifunctional Protein, Domain 2"/>
    <property type="match status" value="1"/>
</dbReference>
<evidence type="ECO:0000256" key="5">
    <source>
        <dbReference type="ARBA" id="ARBA00022741"/>
    </source>
</evidence>
<dbReference type="CDD" id="cd16443">
    <property type="entry name" value="LplA"/>
    <property type="match status" value="1"/>
</dbReference>
<proteinExistence type="predicted"/>
<dbReference type="InterPro" id="IPR004562">
    <property type="entry name" value="LipoylTrfase_LipoateP_Ligase"/>
</dbReference>
<dbReference type="EMBL" id="JAATOD010000001">
    <property type="protein sequence ID" value="MBC2328922.1"/>
    <property type="molecule type" value="Genomic_DNA"/>
</dbReference>
<dbReference type="InterPro" id="IPR019491">
    <property type="entry name" value="Lipoate_protein_ligase_C"/>
</dbReference>
<dbReference type="GO" id="GO:0005524">
    <property type="term" value="F:ATP binding"/>
    <property type="evidence" value="ECO:0007669"/>
    <property type="project" value="UniProtKB-KW"/>
</dbReference>
<dbReference type="SUPFAM" id="SSF82649">
    <property type="entry name" value="SufE/NifU"/>
    <property type="match status" value="1"/>
</dbReference>
<dbReference type="PANTHER" id="PTHR12561:SF3">
    <property type="entry name" value="LIPOYLTRANSFERASE 1, MITOCHONDRIAL"/>
    <property type="match status" value="1"/>
</dbReference>
<dbReference type="Pfam" id="PF21948">
    <property type="entry name" value="LplA-B_cat"/>
    <property type="match status" value="1"/>
</dbReference>
<protein>
    <recommendedName>
        <fullName evidence="3">lipoate--protein ligase</fullName>
        <ecNumber evidence="3">6.3.1.20</ecNumber>
    </recommendedName>
</protein>
<name>A0A7X0ZYW4_9LIST</name>
<dbReference type="FunFam" id="3.30.930.10:FF:000072">
    <property type="entry name" value="Lipoate--protein ligase"/>
    <property type="match status" value="1"/>
</dbReference>
<sequence length="329" mass="37739">MIYLDNEDVLDQAYNFAMEEYALRSLDENETYFMFYRMKPTIIVGKNQNTLEEINHGFVKEHNIDVLRRLSGGGAVYNDEGNISFSMITKDDGNSFQNFAKFTEPVIRALQNLGVNAKLSGRNDIEVDGKKISGNAQFATKGRLYSHGTLLFDVDLSMLEKALQVDPQKYLSKGVKSVRSRVTTIREHLANDMDILAFKQILLESIFETTDIPHYTFTEADKRGIEKLRAERYRNWDWTYGKSPKATIKRKKRFPAGTIEFQLALQKGQVKEATIYGDFFGTEDVCELVEKLIGCRFEREEMDKAWADVGTKAYFGNIEKEAILAMLFE</sequence>